<evidence type="ECO:0000256" key="2">
    <source>
        <dbReference type="SAM" id="Coils"/>
    </source>
</evidence>
<accession>V7I8Z2</accession>
<dbReference type="EMBL" id="AXUN02000101">
    <property type="protein sequence ID" value="ETA81487.1"/>
    <property type="molecule type" value="Genomic_DNA"/>
</dbReference>
<dbReference type="Gene3D" id="3.40.50.2300">
    <property type="match status" value="1"/>
</dbReference>
<keyword evidence="1" id="KW-0059">Arsenical resistance</keyword>
<protein>
    <submittedName>
        <fullName evidence="4">Arsenate reductase</fullName>
    </submittedName>
</protein>
<dbReference type="InterPro" id="IPR036196">
    <property type="entry name" value="Ptyr_pPase_sf"/>
</dbReference>
<dbReference type="Proteomes" id="UP000017747">
    <property type="component" value="Unassembled WGS sequence"/>
</dbReference>
<keyword evidence="2" id="KW-0175">Coiled coil</keyword>
<dbReference type="STRING" id="994573.T472_0206045"/>
<dbReference type="InterPro" id="IPR023485">
    <property type="entry name" value="Ptyr_pPase"/>
</dbReference>
<evidence type="ECO:0000313" key="4">
    <source>
        <dbReference type="EMBL" id="ETA81487.1"/>
    </source>
</evidence>
<proteinExistence type="predicted"/>
<dbReference type="OrthoDB" id="9784339at2"/>
<sequence length="147" mass="16826">MLKVLFVCVHNSARSQVAEAFLNKLGGEHFEAESAGIEEGNLNPLAVKVMDEIGIDISKNKTDSVFDFYRKGKSYSIVVKVCDEINGQRCPIFPSALHTLSWNIEDPADFRGTDDEKLQETRRVRDEIKDRVEQLISQYREYSITRR</sequence>
<dbReference type="RefSeq" id="WP_023383316.1">
    <property type="nucleotide sequence ID" value="NZ_AXUN02000101.1"/>
</dbReference>
<dbReference type="PATRIC" id="fig|994573.3.peg.1126"/>
<keyword evidence="5" id="KW-1185">Reference proteome</keyword>
<feature type="domain" description="Phosphotyrosine protein phosphatase I" evidence="3">
    <location>
        <begin position="2"/>
        <end position="138"/>
    </location>
</feature>
<dbReference type="PANTHER" id="PTHR43428:SF1">
    <property type="entry name" value="ARSENATE REDUCTASE"/>
    <property type="match status" value="1"/>
</dbReference>
<dbReference type="SMART" id="SM00226">
    <property type="entry name" value="LMWPc"/>
    <property type="match status" value="1"/>
</dbReference>
<comment type="caution">
    <text evidence="4">The sequence shown here is derived from an EMBL/GenBank/DDBJ whole genome shotgun (WGS) entry which is preliminary data.</text>
</comment>
<dbReference type="Pfam" id="PF01451">
    <property type="entry name" value="LMWPc"/>
    <property type="match status" value="1"/>
</dbReference>
<dbReference type="CDD" id="cd16345">
    <property type="entry name" value="LMWP_ArsC"/>
    <property type="match status" value="1"/>
</dbReference>
<evidence type="ECO:0000259" key="3">
    <source>
        <dbReference type="SMART" id="SM00226"/>
    </source>
</evidence>
<feature type="coiled-coil region" evidence="2">
    <location>
        <begin position="118"/>
        <end position="145"/>
    </location>
</feature>
<dbReference type="eggNOG" id="COG0394">
    <property type="taxonomic scope" value="Bacteria"/>
</dbReference>
<evidence type="ECO:0000313" key="5">
    <source>
        <dbReference type="Proteomes" id="UP000017747"/>
    </source>
</evidence>
<dbReference type="AlphaFoldDB" id="V7I8Z2"/>
<organism evidence="4 5">
    <name type="scientific">Youngiibacter fragilis 232.1</name>
    <dbReference type="NCBI Taxonomy" id="994573"/>
    <lineage>
        <taxon>Bacteria</taxon>
        <taxon>Bacillati</taxon>
        <taxon>Bacillota</taxon>
        <taxon>Clostridia</taxon>
        <taxon>Eubacteriales</taxon>
        <taxon>Clostridiaceae</taxon>
        <taxon>Youngiibacter</taxon>
    </lineage>
</organism>
<gene>
    <name evidence="4" type="ORF">T472_0206045</name>
</gene>
<evidence type="ECO:0000256" key="1">
    <source>
        <dbReference type="ARBA" id="ARBA00022849"/>
    </source>
</evidence>
<dbReference type="PANTHER" id="PTHR43428">
    <property type="entry name" value="ARSENATE REDUCTASE"/>
    <property type="match status" value="1"/>
</dbReference>
<name>V7I8Z2_9CLOT</name>
<reference evidence="4 5" key="1">
    <citation type="journal article" date="2014" name="Genome Announc.">
        <title>Genome Sequence of Youngiibacter fragilis, the Type Strain of the Genus Youngiibacter.</title>
        <authorList>
            <person name="Wawrik C.B."/>
            <person name="Callaghan A.V."/>
            <person name="Stamps B.W."/>
            <person name="Wawrik B."/>
        </authorList>
    </citation>
    <scope>NUCLEOTIDE SEQUENCE [LARGE SCALE GENOMIC DNA]</scope>
    <source>
        <strain evidence="4 5">232.1</strain>
    </source>
</reference>
<dbReference type="SUPFAM" id="SSF52788">
    <property type="entry name" value="Phosphotyrosine protein phosphatases I"/>
    <property type="match status" value="1"/>
</dbReference>
<dbReference type="GO" id="GO:0046685">
    <property type="term" value="P:response to arsenic-containing substance"/>
    <property type="evidence" value="ECO:0007669"/>
    <property type="project" value="UniProtKB-KW"/>
</dbReference>